<proteinExistence type="predicted"/>
<comment type="caution">
    <text evidence="1">The sequence shown here is derived from an EMBL/GenBank/DDBJ whole genome shotgun (WGS) entry which is preliminary data.</text>
</comment>
<dbReference type="EMBL" id="QOKW01000019">
    <property type="protein sequence ID" value="KAA0678069.1"/>
    <property type="molecule type" value="Genomic_DNA"/>
</dbReference>
<dbReference type="AlphaFoldDB" id="A0A9W7KQY8"/>
<gene>
    <name evidence="1" type="ORF">DS843_21030</name>
</gene>
<keyword evidence="2" id="KW-1185">Reference proteome</keyword>
<evidence type="ECO:0000313" key="1">
    <source>
        <dbReference type="EMBL" id="KAA0678069.1"/>
    </source>
</evidence>
<dbReference type="OrthoDB" id="7299275at2"/>
<evidence type="ECO:0000313" key="2">
    <source>
        <dbReference type="Proteomes" id="UP000480854"/>
    </source>
</evidence>
<dbReference type="Proteomes" id="UP000480854">
    <property type="component" value="Unassembled WGS sequence"/>
</dbReference>
<name>A0A9W7KQY8_9PROT</name>
<accession>A0A9W7KQY8</accession>
<dbReference type="RefSeq" id="WP_149470800.1">
    <property type="nucleotide sequence ID" value="NZ_QOKW01000019.1"/>
</dbReference>
<reference evidence="1 2" key="1">
    <citation type="submission" date="2018-07" db="EMBL/GenBank/DDBJ databases">
        <title>Genome sequence of Azospirillum sp. ATCC 49961.</title>
        <authorList>
            <person name="Sant'Anna F.H."/>
            <person name="Baldani J.I."/>
            <person name="Zilli J.E."/>
            <person name="Reis V.M."/>
            <person name="Hartmann A."/>
            <person name="Cruz L."/>
            <person name="de Souza E.M."/>
            <person name="de Oliveira Pedrosa F."/>
            <person name="Passaglia L.M.P."/>
        </authorList>
    </citation>
    <scope>NUCLEOTIDE SEQUENCE [LARGE SCALE GENOMIC DNA]</scope>
    <source>
        <strain evidence="1 2">ATCC 49961</strain>
    </source>
</reference>
<protein>
    <submittedName>
        <fullName evidence="1">Uncharacterized protein</fullName>
    </submittedName>
</protein>
<organism evidence="1 2">
    <name type="scientific">Roseomonas genomospecies 6</name>
    <dbReference type="NCBI Taxonomy" id="214106"/>
    <lineage>
        <taxon>Bacteria</taxon>
        <taxon>Pseudomonadati</taxon>
        <taxon>Pseudomonadota</taxon>
        <taxon>Alphaproteobacteria</taxon>
        <taxon>Acetobacterales</taxon>
        <taxon>Roseomonadaceae</taxon>
        <taxon>Roseomonas</taxon>
    </lineage>
</organism>
<sequence>MAHEAMIAGRNAALTATLDPEGWDPAASVDLLAEPDGVRARSIGAGVEGAPRVLRGRWDEPELCSFAGLYDTNLDQTDTHELLIYANGDYSELAWTSGRVAVIEPLFDPADLPFEDPRKFSGGLYPEAWRSWPANVYLFPPSIYGLSFEWRMWSAGLTPTGTAAGYVEVDHLWLGDGVFFDLQIDSTVDDDTGVSTRREAGRVIAEPGTAGRTATLPLASVEPGLIDQIVTIVRSGRGLSPIAWIPDRDDPAACFLYGFLARITKAGRRWGAGGWADSTLNLEEFS</sequence>